<dbReference type="Pfam" id="PF00646">
    <property type="entry name" value="F-box"/>
    <property type="match status" value="2"/>
</dbReference>
<dbReference type="SMART" id="SM00256">
    <property type="entry name" value="FBOX"/>
    <property type="match status" value="2"/>
</dbReference>
<dbReference type="InterPro" id="IPR013187">
    <property type="entry name" value="F-box-assoc_dom_typ3"/>
</dbReference>
<dbReference type="STRING" id="35608.A0A2U1LAK9"/>
<accession>A0A2U1LAK9</accession>
<dbReference type="PANTHER" id="PTHR31672">
    <property type="entry name" value="BNACNNG10540D PROTEIN"/>
    <property type="match status" value="1"/>
</dbReference>
<evidence type="ECO:0000313" key="2">
    <source>
        <dbReference type="EMBL" id="PWA46030.1"/>
    </source>
</evidence>
<comment type="caution">
    <text evidence="2">The sequence shown here is derived from an EMBL/GenBank/DDBJ whole genome shotgun (WGS) entry which is preliminary data.</text>
</comment>
<dbReference type="InterPro" id="IPR050796">
    <property type="entry name" value="SCF_F-box_component"/>
</dbReference>
<evidence type="ECO:0000313" key="3">
    <source>
        <dbReference type="Proteomes" id="UP000245207"/>
    </source>
</evidence>
<dbReference type="PROSITE" id="PS50181">
    <property type="entry name" value="FBOX"/>
    <property type="match status" value="2"/>
</dbReference>
<dbReference type="PANTHER" id="PTHR31672:SF13">
    <property type="entry name" value="F-BOX PROTEIN CPR30-LIKE"/>
    <property type="match status" value="1"/>
</dbReference>
<feature type="domain" description="F-box" evidence="1">
    <location>
        <begin position="1"/>
        <end position="48"/>
    </location>
</feature>
<dbReference type="Gene3D" id="1.20.1280.50">
    <property type="match status" value="2"/>
</dbReference>
<dbReference type="SUPFAM" id="SSF81383">
    <property type="entry name" value="F-box domain"/>
    <property type="match status" value="2"/>
</dbReference>
<dbReference type="OrthoDB" id="894159at2759"/>
<feature type="domain" description="F-box" evidence="1">
    <location>
        <begin position="434"/>
        <end position="479"/>
    </location>
</feature>
<reference evidence="2 3" key="1">
    <citation type="journal article" date="2018" name="Mol. Plant">
        <title>The genome of Artemisia annua provides insight into the evolution of Asteraceae family and artemisinin biosynthesis.</title>
        <authorList>
            <person name="Shen Q."/>
            <person name="Zhang L."/>
            <person name="Liao Z."/>
            <person name="Wang S."/>
            <person name="Yan T."/>
            <person name="Shi P."/>
            <person name="Liu M."/>
            <person name="Fu X."/>
            <person name="Pan Q."/>
            <person name="Wang Y."/>
            <person name="Lv Z."/>
            <person name="Lu X."/>
            <person name="Zhang F."/>
            <person name="Jiang W."/>
            <person name="Ma Y."/>
            <person name="Chen M."/>
            <person name="Hao X."/>
            <person name="Li L."/>
            <person name="Tang Y."/>
            <person name="Lv G."/>
            <person name="Zhou Y."/>
            <person name="Sun X."/>
            <person name="Brodelius P.E."/>
            <person name="Rose J.K.C."/>
            <person name="Tang K."/>
        </authorList>
    </citation>
    <scope>NUCLEOTIDE SEQUENCE [LARGE SCALE GENOMIC DNA]</scope>
    <source>
        <strain evidence="3">cv. Huhao1</strain>
        <tissue evidence="2">Leaf</tissue>
    </source>
</reference>
<dbReference type="NCBIfam" id="TIGR01640">
    <property type="entry name" value="F_box_assoc_1"/>
    <property type="match status" value="2"/>
</dbReference>
<name>A0A2U1LAK9_ARTAN</name>
<proteinExistence type="predicted"/>
<organism evidence="2 3">
    <name type="scientific">Artemisia annua</name>
    <name type="common">Sweet wormwood</name>
    <dbReference type="NCBI Taxonomy" id="35608"/>
    <lineage>
        <taxon>Eukaryota</taxon>
        <taxon>Viridiplantae</taxon>
        <taxon>Streptophyta</taxon>
        <taxon>Embryophyta</taxon>
        <taxon>Tracheophyta</taxon>
        <taxon>Spermatophyta</taxon>
        <taxon>Magnoliopsida</taxon>
        <taxon>eudicotyledons</taxon>
        <taxon>Gunneridae</taxon>
        <taxon>Pentapetalae</taxon>
        <taxon>asterids</taxon>
        <taxon>campanulids</taxon>
        <taxon>Asterales</taxon>
        <taxon>Asteraceae</taxon>
        <taxon>Asteroideae</taxon>
        <taxon>Anthemideae</taxon>
        <taxon>Artemisiinae</taxon>
        <taxon>Artemisia</taxon>
    </lineage>
</organism>
<dbReference type="EMBL" id="PKPP01010483">
    <property type="protein sequence ID" value="PWA46030.1"/>
    <property type="molecule type" value="Genomic_DNA"/>
</dbReference>
<dbReference type="AlphaFoldDB" id="A0A2U1LAK9"/>
<evidence type="ECO:0000259" key="1">
    <source>
        <dbReference type="PROSITE" id="PS50181"/>
    </source>
</evidence>
<dbReference type="CDD" id="cd22157">
    <property type="entry name" value="F-box_AtFBW1-like"/>
    <property type="match status" value="1"/>
</dbReference>
<dbReference type="InterPro" id="IPR017451">
    <property type="entry name" value="F-box-assoc_interact_dom"/>
</dbReference>
<protein>
    <submittedName>
        <fullName evidence="2">F-box associated domain, type 1</fullName>
    </submittedName>
</protein>
<keyword evidence="3" id="KW-1185">Reference proteome</keyword>
<sequence length="832" mass="96138">MEDLGENFVWDIFSRLDFKTVIYCKCVCKKWRDLVLDPYFVNKLWSKNQKDMSLMIHGYDFSREIIPGSLTWVRVQEDDDADDYHVDNITSLHLSDVRPIMPVPWMATMGSVNGLICMMTLNGSGPVCNTVYIFNLVFEEYIALPEPQSVYSSYILLHYGFGVSVVGEEYKVIRIYRKRVKEVSTDSGDPPSHDPPEIEVYTLGTDHWRPLGPVPYSYERLCPLLNRSSIFFRGRVHWIFFYGGIYGFDLDDETFQYVFQSPPSRDEYYKILGVLKGRLCQFTWSSCGEYTLWVMKEYGINDSWYKEVTVAQSLIPDVYSYWVPLCLIDGPSNGSILIFSHGSVFLAYHLDTNVILQTNMMRLFYTKTSIPYRPSFLKLSNFGAHRVHAFNREVLLEVRAEWMDLTRTRHVGEHQESFQVKELASYHKITSSFNPCIKDLPENVMADVISRLPVKTIIHCKSVCKNWRELVSDSYFINLHLSRSPRCVMIHHKIQPDLVSESDSEDEDETVNLVRPGVLKCLEIKGELDTSHLHHDIVMSLDLNITPIFNKNTKILQVGSVNGLVCLSQYRDEVDNIYVCNPITREYVILPRPQYVGLIPVINTFSFGVGLLTKEYKVVLIFLGSISQNPTSSLPYLLQAEVCTLGTGQWRRIGHVPYWINASNGLFLNGCVHWIVNDKHSPERLCSFNIDNETFELFPSPPSEEIVGDFCYRNLGILNGCLSLSDHPSLLELEFTIWVMKEYGFKKSWCKEVVIKRSMMPNVGRFLPVYLIESLDDGSILMFVDESSLLLYCPRKKTIEKRDFFKPYFTGKAYRPSFLKLETFQPQRVLVF</sequence>
<dbReference type="InterPro" id="IPR001810">
    <property type="entry name" value="F-box_dom"/>
</dbReference>
<gene>
    <name evidence="2" type="ORF">CTI12_AA502800</name>
</gene>
<dbReference type="Pfam" id="PF08268">
    <property type="entry name" value="FBA_3"/>
    <property type="match status" value="2"/>
</dbReference>
<dbReference type="InterPro" id="IPR036047">
    <property type="entry name" value="F-box-like_dom_sf"/>
</dbReference>
<dbReference type="Proteomes" id="UP000245207">
    <property type="component" value="Unassembled WGS sequence"/>
</dbReference>